<dbReference type="PANTHER" id="PTHR43649">
    <property type="entry name" value="ARABINOSE-BINDING PROTEIN-RELATED"/>
    <property type="match status" value="1"/>
</dbReference>
<dbReference type="InParanoid" id="A0A5Q0BIY9"/>
<dbReference type="PROSITE" id="PS51257">
    <property type="entry name" value="PROKAR_LIPOPROTEIN"/>
    <property type="match status" value="1"/>
</dbReference>
<keyword evidence="6" id="KW-1185">Reference proteome</keyword>
<dbReference type="GO" id="GO:0042597">
    <property type="term" value="C:periplasmic space"/>
    <property type="evidence" value="ECO:0007669"/>
    <property type="project" value="UniProtKB-SubCell"/>
</dbReference>
<dbReference type="Pfam" id="PF01547">
    <property type="entry name" value="SBP_bac_1"/>
    <property type="match status" value="1"/>
</dbReference>
<dbReference type="FunCoup" id="A0A5Q0BIY9">
    <property type="interactions" value="61"/>
</dbReference>
<keyword evidence="3" id="KW-0813">Transport</keyword>
<comment type="similarity">
    <text evidence="2">Belongs to the bacterial solute-binding protein 1 family.</text>
</comment>
<comment type="subcellular location">
    <subcellularLocation>
        <location evidence="1">Periplasm</location>
    </subcellularLocation>
</comment>
<dbReference type="Gene3D" id="3.40.190.10">
    <property type="entry name" value="Periplasmic binding protein-like II"/>
    <property type="match status" value="2"/>
</dbReference>
<dbReference type="PANTHER" id="PTHR43649:SF34">
    <property type="entry name" value="ABC TRANSPORTER PERIPLASMIC-BINDING PROTEIN YCJN-RELATED"/>
    <property type="match status" value="1"/>
</dbReference>
<dbReference type="RefSeq" id="WP_153248091.1">
    <property type="nucleotide sequence ID" value="NZ_CP044205.1"/>
</dbReference>
<dbReference type="Proteomes" id="UP000325755">
    <property type="component" value="Chromosome"/>
</dbReference>
<evidence type="ECO:0000256" key="4">
    <source>
        <dbReference type="ARBA" id="ARBA00022729"/>
    </source>
</evidence>
<evidence type="ECO:0000256" key="3">
    <source>
        <dbReference type="ARBA" id="ARBA00022448"/>
    </source>
</evidence>
<accession>A0A5Q0BIY9</accession>
<sequence>MKKIILLLAVLGTQLFSGCREHAEPVVVVDFWALGREGEVVRQLVPEFERTHPGIKVKVQQIPWSAAHEKLLTAFAGRVMPDVFQLGNTWLPEFVALKAIHPLGEQVSRSNDLPLDDFFSGIVDSNRVETRLYGIPWYVDTRVLFYRKDLLTQAGFDRPPATWEEWMDMMEHVKRLDSARYALLIPMNEWQLPVILGLQLGAHLLKDNNCRGDFESPEFRQAFRFYREIYRRELAPALAESQIANLYQEFANSYFSMFITGPWNIGEFRHRLPAELQEQWATAPMPAPMAGTAGLSLAGGASLALSAASAKKAEAWQWIEFLSRSEQQAAFYRLSGDLPVRRSAWQDEILAADDKAAAFRQQLEAVVSLPRIPEWERIASRLAIALERAIRDGASDDEVLSELDRDVDRILEKRRWLLEHRS</sequence>
<evidence type="ECO:0000313" key="6">
    <source>
        <dbReference type="Proteomes" id="UP000325755"/>
    </source>
</evidence>
<organism evidence="5 6">
    <name type="scientific">Candidatus Methylospira mobilis</name>
    <dbReference type="NCBI Taxonomy" id="1808979"/>
    <lineage>
        <taxon>Bacteria</taxon>
        <taxon>Pseudomonadati</taxon>
        <taxon>Pseudomonadota</taxon>
        <taxon>Gammaproteobacteria</taxon>
        <taxon>Methylococcales</taxon>
        <taxon>Methylococcaceae</taxon>
        <taxon>Candidatus Methylospira</taxon>
    </lineage>
</organism>
<reference evidence="5 6" key="1">
    <citation type="submission" date="2019-09" db="EMBL/GenBank/DDBJ databases">
        <title>Ecophysiology of the spiral-shaped methanotroph Methylospira mobilis as revealed by the complete genome sequence.</title>
        <authorList>
            <person name="Oshkin I.Y."/>
            <person name="Dedysh S.N."/>
            <person name="Miroshnikov K."/>
            <person name="Danilova O.V."/>
            <person name="Hakobyan A."/>
            <person name="Liesack W."/>
        </authorList>
    </citation>
    <scope>NUCLEOTIDE SEQUENCE [LARGE SCALE GENOMIC DNA]</scope>
    <source>
        <strain evidence="5 6">Shm1</strain>
    </source>
</reference>
<evidence type="ECO:0000313" key="5">
    <source>
        <dbReference type="EMBL" id="QFY42108.1"/>
    </source>
</evidence>
<dbReference type="InterPro" id="IPR050490">
    <property type="entry name" value="Bact_solute-bd_prot1"/>
</dbReference>
<dbReference type="AlphaFoldDB" id="A0A5Q0BIY9"/>
<dbReference type="EMBL" id="CP044205">
    <property type="protein sequence ID" value="QFY42108.1"/>
    <property type="molecule type" value="Genomic_DNA"/>
</dbReference>
<dbReference type="SUPFAM" id="SSF53850">
    <property type="entry name" value="Periplasmic binding protein-like II"/>
    <property type="match status" value="1"/>
</dbReference>
<dbReference type="InterPro" id="IPR006059">
    <property type="entry name" value="SBP"/>
</dbReference>
<dbReference type="KEGG" id="mmob:F6R98_05255"/>
<gene>
    <name evidence="5" type="ORF">F6R98_05255</name>
</gene>
<proteinExistence type="inferred from homology"/>
<keyword evidence="4" id="KW-0732">Signal</keyword>
<name>A0A5Q0BIY9_9GAMM</name>
<protein>
    <submittedName>
        <fullName evidence="5">Sugar ABC transporter substrate-binding protein</fullName>
    </submittedName>
</protein>
<dbReference type="CDD" id="cd14747">
    <property type="entry name" value="PBP2_MalE"/>
    <property type="match status" value="1"/>
</dbReference>
<evidence type="ECO:0000256" key="1">
    <source>
        <dbReference type="ARBA" id="ARBA00004418"/>
    </source>
</evidence>
<dbReference type="OrthoDB" id="9808332at2"/>
<evidence type="ECO:0000256" key="2">
    <source>
        <dbReference type="ARBA" id="ARBA00008520"/>
    </source>
</evidence>